<comment type="similarity">
    <text evidence="1">Belongs to the bacterial ribosomal protein bL28 family.</text>
</comment>
<dbReference type="RefSeq" id="XP_020072203.1">
    <property type="nucleotide sequence ID" value="XM_020214273.1"/>
</dbReference>
<keyword evidence="2" id="KW-0689">Ribosomal protein</keyword>
<reference evidence="6 7" key="1">
    <citation type="journal article" date="2016" name="Proc. Natl. Acad. Sci. U.S.A.">
        <title>Comparative genomics of biotechnologically important yeasts.</title>
        <authorList>
            <person name="Riley R."/>
            <person name="Haridas S."/>
            <person name="Wolfe K.H."/>
            <person name="Lopes M.R."/>
            <person name="Hittinger C.T."/>
            <person name="Goeker M."/>
            <person name="Salamov A.A."/>
            <person name="Wisecaver J.H."/>
            <person name="Long T.M."/>
            <person name="Calvey C.H."/>
            <person name="Aerts A.L."/>
            <person name="Barry K.W."/>
            <person name="Choi C."/>
            <person name="Clum A."/>
            <person name="Coughlan A.Y."/>
            <person name="Deshpande S."/>
            <person name="Douglass A.P."/>
            <person name="Hanson S.J."/>
            <person name="Klenk H.-P."/>
            <person name="LaButti K.M."/>
            <person name="Lapidus A."/>
            <person name="Lindquist E.A."/>
            <person name="Lipzen A.M."/>
            <person name="Meier-Kolthoff J.P."/>
            <person name="Ohm R.A."/>
            <person name="Otillar R.P."/>
            <person name="Pangilinan J.L."/>
            <person name="Peng Y."/>
            <person name="Rokas A."/>
            <person name="Rosa C.A."/>
            <person name="Scheuner C."/>
            <person name="Sibirny A.A."/>
            <person name="Slot J.C."/>
            <person name="Stielow J.B."/>
            <person name="Sun H."/>
            <person name="Kurtzman C.P."/>
            <person name="Blackwell M."/>
            <person name="Grigoriev I.V."/>
            <person name="Jeffries T.W."/>
        </authorList>
    </citation>
    <scope>NUCLEOTIDE SEQUENCE [LARGE SCALE GENOMIC DNA]</scope>
    <source>
        <strain evidence="7">ATCC 18201 / CBS 1600 / BCRC 20928 / JCM 3617 / NBRC 0987 / NRRL Y-1542</strain>
    </source>
</reference>
<evidence type="ECO:0000256" key="5">
    <source>
        <dbReference type="ARBA" id="ARBA00037226"/>
    </source>
</evidence>
<dbReference type="PANTHER" id="PTHR13528">
    <property type="entry name" value="39S RIBOSOMAL PROTEIN L28, MITOCHONDRIAL"/>
    <property type="match status" value="1"/>
</dbReference>
<accession>A0A1E4S6M2</accession>
<evidence type="ECO:0000313" key="7">
    <source>
        <dbReference type="Proteomes" id="UP000094389"/>
    </source>
</evidence>
<keyword evidence="7" id="KW-1185">Reference proteome</keyword>
<dbReference type="GO" id="GO:0003735">
    <property type="term" value="F:structural constituent of ribosome"/>
    <property type="evidence" value="ECO:0007669"/>
    <property type="project" value="InterPro"/>
</dbReference>
<dbReference type="Pfam" id="PF00830">
    <property type="entry name" value="Ribosomal_L28"/>
    <property type="match status" value="1"/>
</dbReference>
<evidence type="ECO:0000256" key="2">
    <source>
        <dbReference type="ARBA" id="ARBA00022980"/>
    </source>
</evidence>
<evidence type="ECO:0000256" key="3">
    <source>
        <dbReference type="ARBA" id="ARBA00023274"/>
    </source>
</evidence>
<dbReference type="Gene3D" id="2.30.170.40">
    <property type="entry name" value="Ribosomal protein L28/L24"/>
    <property type="match status" value="1"/>
</dbReference>
<gene>
    <name evidence="6" type="ORF">CYBJADRAFT_165925</name>
</gene>
<dbReference type="SUPFAM" id="SSF143800">
    <property type="entry name" value="L28p-like"/>
    <property type="match status" value="1"/>
</dbReference>
<dbReference type="PANTHER" id="PTHR13528:SF2">
    <property type="entry name" value="LARGE RIBOSOMAL SUBUNIT PROTEIN BL28M"/>
    <property type="match status" value="1"/>
</dbReference>
<keyword evidence="3" id="KW-0687">Ribonucleoprotein</keyword>
<evidence type="ECO:0000313" key="6">
    <source>
        <dbReference type="EMBL" id="ODV75164.1"/>
    </source>
</evidence>
<dbReference type="InterPro" id="IPR037147">
    <property type="entry name" value="Ribosomal_bL28_sf"/>
</dbReference>
<dbReference type="OrthoDB" id="361870at2759"/>
<dbReference type="InterPro" id="IPR026569">
    <property type="entry name" value="Ribosomal_bL28"/>
</dbReference>
<organism evidence="6 7">
    <name type="scientific">Cyberlindnera jadinii (strain ATCC 18201 / CBS 1600 / BCRC 20928 / JCM 3617 / NBRC 0987 / NRRL Y-1542)</name>
    <name type="common">Torula yeast</name>
    <name type="synonym">Candida utilis</name>
    <dbReference type="NCBI Taxonomy" id="983966"/>
    <lineage>
        <taxon>Eukaryota</taxon>
        <taxon>Fungi</taxon>
        <taxon>Dikarya</taxon>
        <taxon>Ascomycota</taxon>
        <taxon>Saccharomycotina</taxon>
        <taxon>Saccharomycetes</taxon>
        <taxon>Phaffomycetales</taxon>
        <taxon>Phaffomycetaceae</taxon>
        <taxon>Cyberlindnera</taxon>
    </lineage>
</organism>
<evidence type="ECO:0000256" key="4">
    <source>
        <dbReference type="ARBA" id="ARBA00035269"/>
    </source>
</evidence>
<dbReference type="InterPro" id="IPR034704">
    <property type="entry name" value="Ribosomal_bL28/bL31-like_sf"/>
</dbReference>
<dbReference type="Proteomes" id="UP000094389">
    <property type="component" value="Unassembled WGS sequence"/>
</dbReference>
<proteinExistence type="inferred from homology"/>
<dbReference type="EMBL" id="KV453926">
    <property type="protein sequence ID" value="ODV75164.1"/>
    <property type="molecule type" value="Genomic_DNA"/>
</dbReference>
<name>A0A1E4S6M2_CYBJN</name>
<dbReference type="OMA" id="IKMTAKV"/>
<dbReference type="GO" id="GO:0005762">
    <property type="term" value="C:mitochondrial large ribosomal subunit"/>
    <property type="evidence" value="ECO:0007669"/>
    <property type="project" value="TreeGrafter"/>
</dbReference>
<dbReference type="AlphaFoldDB" id="A0A1E4S6M2"/>
<evidence type="ECO:0000256" key="1">
    <source>
        <dbReference type="ARBA" id="ARBA00008760"/>
    </source>
</evidence>
<protein>
    <recommendedName>
        <fullName evidence="4">Large ribosomal subunit protein bL28m</fullName>
    </recommendedName>
</protein>
<comment type="function">
    <text evidence="5">Component of the mitochondrial ribosome (mitoribosome), a dedicated translation machinery responsible for the synthesis of mitochondrial genome-encoded proteins, including at least some of the essential transmembrane subunits of the mitochondrial respiratory chain. The mitoribosomes are attached to the mitochondrial inner membrane and translation products are cotranslationally integrated into the membrane.</text>
</comment>
<dbReference type="GeneID" id="30988669"/>
<dbReference type="STRING" id="983966.A0A1E4S6M2"/>
<dbReference type="FunFam" id="2.30.170.40:FF:000003">
    <property type="entry name" value="54S ribosomal protein L24"/>
    <property type="match status" value="1"/>
</dbReference>
<sequence length="258" mass="29176">MLGPLSFSRSFSSTSAVGKTYAHVVSRRVARRQEYNVGDEKPKHIPNRQLTPDYKWGESSFFARSNRGLFGGSFIKSGNQISEMGNKSRRFWRPNAHKKTLWSEVLNRGITCQVTAKVLKTIDKSGGLDNYLIKEKSARVKELGPFGWKLRFEVLKKLEQNSKPADSQKCTLKDGSEGTIYFSGVKVDGIDGPLDITLGRRKLLNELYVAEKRERQALGEKLNGKQFHDEFRELSAQEICQKLASYGYDFTSITPAQV</sequence>